<comment type="caution">
    <text evidence="1">The sequence shown here is derived from an EMBL/GenBank/DDBJ whole genome shotgun (WGS) entry which is preliminary data.</text>
</comment>
<reference evidence="1" key="1">
    <citation type="submission" date="2021-02" db="EMBL/GenBank/DDBJ databases">
        <authorList>
            <person name="Nowell W R."/>
        </authorList>
    </citation>
    <scope>NUCLEOTIDE SEQUENCE</scope>
</reference>
<evidence type="ECO:0000313" key="1">
    <source>
        <dbReference type="EMBL" id="CAF1591683.1"/>
    </source>
</evidence>
<dbReference type="EMBL" id="CAJNOQ010033796">
    <property type="protein sequence ID" value="CAF1591683.1"/>
    <property type="molecule type" value="Genomic_DNA"/>
</dbReference>
<name>A0A816A160_9BILA</name>
<evidence type="ECO:0000313" key="2">
    <source>
        <dbReference type="EMBL" id="CAF4464194.1"/>
    </source>
</evidence>
<dbReference type="Proteomes" id="UP000681722">
    <property type="component" value="Unassembled WGS sequence"/>
</dbReference>
<protein>
    <submittedName>
        <fullName evidence="1">Uncharacterized protein</fullName>
    </submittedName>
</protein>
<keyword evidence="3" id="KW-1185">Reference proteome</keyword>
<proteinExistence type="predicted"/>
<evidence type="ECO:0000313" key="3">
    <source>
        <dbReference type="Proteomes" id="UP000663829"/>
    </source>
</evidence>
<gene>
    <name evidence="1" type="ORF">GPM918_LOCUS41809</name>
    <name evidence="2" type="ORF">SRO942_LOCUS42925</name>
</gene>
<feature type="non-terminal residue" evidence="1">
    <location>
        <position position="1"/>
    </location>
</feature>
<accession>A0A816A160</accession>
<dbReference type="AlphaFoldDB" id="A0A816A160"/>
<organism evidence="1 3">
    <name type="scientific">Didymodactylos carnosus</name>
    <dbReference type="NCBI Taxonomy" id="1234261"/>
    <lineage>
        <taxon>Eukaryota</taxon>
        <taxon>Metazoa</taxon>
        <taxon>Spiralia</taxon>
        <taxon>Gnathifera</taxon>
        <taxon>Rotifera</taxon>
        <taxon>Eurotatoria</taxon>
        <taxon>Bdelloidea</taxon>
        <taxon>Philodinida</taxon>
        <taxon>Philodinidae</taxon>
        <taxon>Didymodactylos</taxon>
    </lineage>
</organism>
<dbReference type="EMBL" id="CAJOBC010099971">
    <property type="protein sequence ID" value="CAF4464194.1"/>
    <property type="molecule type" value="Genomic_DNA"/>
</dbReference>
<sequence length="58" mass="6754">MENNLVSGPYEIKPDNVRSALRILQKINEHYKGITIDDKEYDYFCCDELVLDKTFASP</sequence>
<dbReference type="Proteomes" id="UP000663829">
    <property type="component" value="Unassembled WGS sequence"/>
</dbReference>